<dbReference type="UniPathway" id="UPA00143"/>
<dbReference type="GO" id="GO:0016301">
    <property type="term" value="F:kinase activity"/>
    <property type="evidence" value="ECO:0007669"/>
    <property type="project" value="UniProtKB-KW"/>
</dbReference>
<dbReference type="Pfam" id="PF03931">
    <property type="entry name" value="Skp1_POZ"/>
    <property type="match status" value="1"/>
</dbReference>
<name>A0A226DX95_FOLCA</name>
<dbReference type="SUPFAM" id="SSF54695">
    <property type="entry name" value="POZ domain"/>
    <property type="match status" value="1"/>
</dbReference>
<dbReference type="PIRSF" id="PIRSF028729">
    <property type="entry name" value="E3_ubiquit_lig_SCF_Skp"/>
    <property type="match status" value="1"/>
</dbReference>
<dbReference type="EMBL" id="LNIX01000010">
    <property type="protein sequence ID" value="OXA49311.1"/>
    <property type="molecule type" value="Genomic_DNA"/>
</dbReference>
<dbReference type="CDD" id="cd18322">
    <property type="entry name" value="BTB_POZ_SKP1"/>
    <property type="match status" value="1"/>
</dbReference>
<keyword evidence="10" id="KW-0418">Kinase</keyword>
<gene>
    <name evidence="10" type="ORF">Fcan01_15731</name>
</gene>
<evidence type="ECO:0000256" key="4">
    <source>
        <dbReference type="ARBA" id="ARBA00022786"/>
    </source>
</evidence>
<dbReference type="InterPro" id="IPR016897">
    <property type="entry name" value="SKP1"/>
</dbReference>
<evidence type="ECO:0000259" key="8">
    <source>
        <dbReference type="Pfam" id="PF01466"/>
    </source>
</evidence>
<dbReference type="SUPFAM" id="SSF81382">
    <property type="entry name" value="Skp1 dimerisation domain-like"/>
    <property type="match status" value="1"/>
</dbReference>
<evidence type="ECO:0000256" key="6">
    <source>
        <dbReference type="ARBA" id="ARBA00033452"/>
    </source>
</evidence>
<dbReference type="STRING" id="158441.A0A226DX95"/>
<dbReference type="GO" id="GO:0006511">
    <property type="term" value="P:ubiquitin-dependent protein catabolic process"/>
    <property type="evidence" value="ECO:0007669"/>
    <property type="project" value="InterPro"/>
</dbReference>
<keyword evidence="4 7" id="KW-0833">Ubl conjugation pathway</keyword>
<dbReference type="InterPro" id="IPR016073">
    <property type="entry name" value="Skp1_comp_POZ"/>
</dbReference>
<evidence type="ECO:0000256" key="5">
    <source>
        <dbReference type="ARBA" id="ARBA00033118"/>
    </source>
</evidence>
<dbReference type="PANTHER" id="PTHR11165">
    <property type="entry name" value="SKP1"/>
    <property type="match status" value="1"/>
</dbReference>
<proteinExistence type="inferred from homology"/>
<feature type="domain" description="SKP1 component dimerisation" evidence="8">
    <location>
        <begin position="112"/>
        <end position="159"/>
    </location>
</feature>
<dbReference type="FunFam" id="3.30.710.10:FF:000270">
    <property type="entry name" value="S-phase kinase-associated protein 1"/>
    <property type="match status" value="1"/>
</dbReference>
<comment type="similarity">
    <text evidence="2 7">Belongs to the SKP1 family.</text>
</comment>
<comment type="pathway">
    <text evidence="1 7">Protein modification; protein ubiquitination.</text>
</comment>
<accession>A0A226DX95</accession>
<evidence type="ECO:0000256" key="2">
    <source>
        <dbReference type="ARBA" id="ARBA00009993"/>
    </source>
</evidence>
<reference evidence="10 11" key="1">
    <citation type="submission" date="2015-12" db="EMBL/GenBank/DDBJ databases">
        <title>The genome of Folsomia candida.</title>
        <authorList>
            <person name="Faddeeva A."/>
            <person name="Derks M.F."/>
            <person name="Anvar Y."/>
            <person name="Smit S."/>
            <person name="Van Straalen N."/>
            <person name="Roelofs D."/>
        </authorList>
    </citation>
    <scope>NUCLEOTIDE SEQUENCE [LARGE SCALE GENOMIC DNA]</scope>
    <source>
        <strain evidence="10 11">VU population</strain>
        <tissue evidence="10">Whole body</tissue>
    </source>
</reference>
<keyword evidence="10" id="KW-0808">Transferase</keyword>
<evidence type="ECO:0000259" key="9">
    <source>
        <dbReference type="Pfam" id="PF03931"/>
    </source>
</evidence>
<evidence type="ECO:0000313" key="10">
    <source>
        <dbReference type="EMBL" id="OXA49311.1"/>
    </source>
</evidence>
<dbReference type="Proteomes" id="UP000198287">
    <property type="component" value="Unassembled WGS sequence"/>
</dbReference>
<dbReference type="GO" id="GO:0016567">
    <property type="term" value="P:protein ubiquitination"/>
    <property type="evidence" value="ECO:0007669"/>
    <property type="project" value="UniProtKB-UniPathway"/>
</dbReference>
<dbReference type="InterPro" id="IPR011333">
    <property type="entry name" value="SKP1/BTB/POZ_sf"/>
</dbReference>
<evidence type="ECO:0000313" key="11">
    <source>
        <dbReference type="Proteomes" id="UP000198287"/>
    </source>
</evidence>
<dbReference type="InterPro" id="IPR001232">
    <property type="entry name" value="SKP1-like"/>
</dbReference>
<feature type="domain" description="SKP1 component POZ" evidence="9">
    <location>
        <begin position="5"/>
        <end position="67"/>
    </location>
</feature>
<dbReference type="AlphaFoldDB" id="A0A226DX95"/>
<dbReference type="SMART" id="SM00512">
    <property type="entry name" value="Skp1"/>
    <property type="match status" value="1"/>
</dbReference>
<organism evidence="10 11">
    <name type="scientific">Folsomia candida</name>
    <name type="common">Springtail</name>
    <dbReference type="NCBI Taxonomy" id="158441"/>
    <lineage>
        <taxon>Eukaryota</taxon>
        <taxon>Metazoa</taxon>
        <taxon>Ecdysozoa</taxon>
        <taxon>Arthropoda</taxon>
        <taxon>Hexapoda</taxon>
        <taxon>Collembola</taxon>
        <taxon>Entomobryomorpha</taxon>
        <taxon>Isotomoidea</taxon>
        <taxon>Isotomidae</taxon>
        <taxon>Proisotominae</taxon>
        <taxon>Folsomia</taxon>
    </lineage>
</organism>
<dbReference type="OMA" id="READWCK"/>
<sequence length="162" mass="18517">MATLLKLQSNDGLQLEVEREVIFCSQMIKTMIQDLPANDDDDDVIPLPNVCGEILKKVVEWAVHHKDDAPPSEEEEAEKSTDNLSTWDSEFLKVDQATLFELILAANYLDIKGLLDSSCKLVASMIKGKTPQEIRTTFNIRNDFTQSEEEQIRKENEWCEEK</sequence>
<evidence type="ECO:0000256" key="1">
    <source>
        <dbReference type="ARBA" id="ARBA00004906"/>
    </source>
</evidence>
<keyword evidence="11" id="KW-1185">Reference proteome</keyword>
<dbReference type="Pfam" id="PF01466">
    <property type="entry name" value="Skp1"/>
    <property type="match status" value="1"/>
</dbReference>
<dbReference type="OrthoDB" id="2342932at2759"/>
<dbReference type="Gene3D" id="3.30.710.10">
    <property type="entry name" value="Potassium Channel Kv1.1, Chain A"/>
    <property type="match status" value="1"/>
</dbReference>
<dbReference type="InterPro" id="IPR036296">
    <property type="entry name" value="SKP1-like_dim_sf"/>
</dbReference>
<evidence type="ECO:0000256" key="7">
    <source>
        <dbReference type="PIRNR" id="PIRNR028729"/>
    </source>
</evidence>
<dbReference type="InterPro" id="IPR016072">
    <property type="entry name" value="Skp1_comp_dimer"/>
</dbReference>
<evidence type="ECO:0000256" key="3">
    <source>
        <dbReference type="ARBA" id="ARBA00014544"/>
    </source>
</evidence>
<comment type="caution">
    <text evidence="10">The sequence shown here is derived from an EMBL/GenBank/DDBJ whole genome shotgun (WGS) entry which is preliminary data.</text>
</comment>
<protein>
    <recommendedName>
        <fullName evidence="3">S-phase kinase-associated protein 1</fullName>
    </recommendedName>
    <alternativeName>
        <fullName evidence="6">Cyclin-A/CDK2-associated protein p19</fullName>
    </alternativeName>
    <alternativeName>
        <fullName evidence="5">p19skp1</fullName>
    </alternativeName>
</protein>